<organism evidence="1">
    <name type="scientific">marine sediment metagenome</name>
    <dbReference type="NCBI Taxonomy" id="412755"/>
    <lineage>
        <taxon>unclassified sequences</taxon>
        <taxon>metagenomes</taxon>
        <taxon>ecological metagenomes</taxon>
    </lineage>
</organism>
<name>X1L0B8_9ZZZZ</name>
<accession>X1L0B8</accession>
<gene>
    <name evidence="1" type="ORF">S03H2_61974</name>
</gene>
<dbReference type="EMBL" id="BARU01040048">
    <property type="protein sequence ID" value="GAH87618.1"/>
    <property type="molecule type" value="Genomic_DNA"/>
</dbReference>
<reference evidence="1" key="1">
    <citation type="journal article" date="2014" name="Front. Microbiol.">
        <title>High frequency of phylogenetically diverse reductive dehalogenase-homologous genes in deep subseafloor sedimentary metagenomes.</title>
        <authorList>
            <person name="Kawai M."/>
            <person name="Futagami T."/>
            <person name="Toyoda A."/>
            <person name="Takaki Y."/>
            <person name="Nishi S."/>
            <person name="Hori S."/>
            <person name="Arai W."/>
            <person name="Tsubouchi T."/>
            <person name="Morono Y."/>
            <person name="Uchiyama I."/>
            <person name="Ito T."/>
            <person name="Fujiyama A."/>
            <person name="Inagaki F."/>
            <person name="Takami H."/>
        </authorList>
    </citation>
    <scope>NUCLEOTIDE SEQUENCE</scope>
    <source>
        <strain evidence="1">Expedition CK06-06</strain>
    </source>
</reference>
<sequence length="48" mass="5366">MSGTKQKILSITALGMYKGTWGSTGWIHYNSIMVLADNIEIFKHVNLP</sequence>
<feature type="non-terminal residue" evidence="1">
    <location>
        <position position="48"/>
    </location>
</feature>
<proteinExistence type="predicted"/>
<evidence type="ECO:0000313" key="1">
    <source>
        <dbReference type="EMBL" id="GAH87618.1"/>
    </source>
</evidence>
<comment type="caution">
    <text evidence="1">The sequence shown here is derived from an EMBL/GenBank/DDBJ whole genome shotgun (WGS) entry which is preliminary data.</text>
</comment>
<dbReference type="AlphaFoldDB" id="X1L0B8"/>
<protein>
    <submittedName>
        <fullName evidence="1">Uncharacterized protein</fullName>
    </submittedName>
</protein>